<dbReference type="InterPro" id="IPR003838">
    <property type="entry name" value="ABC3_permease_C"/>
</dbReference>
<accession>A0ABM8GNU8</accession>
<name>A0ABM8GNU8_9MICO</name>
<proteinExistence type="predicted"/>
<organism evidence="9 10">
    <name type="scientific">Frondihabitans sucicola</name>
    <dbReference type="NCBI Taxonomy" id="1268041"/>
    <lineage>
        <taxon>Bacteria</taxon>
        <taxon>Bacillati</taxon>
        <taxon>Actinomycetota</taxon>
        <taxon>Actinomycetes</taxon>
        <taxon>Micrococcales</taxon>
        <taxon>Microbacteriaceae</taxon>
        <taxon>Frondihabitans</taxon>
    </lineage>
</organism>
<keyword evidence="2" id="KW-1003">Cell membrane</keyword>
<feature type="transmembrane region" description="Helical" evidence="7">
    <location>
        <begin position="230"/>
        <end position="250"/>
    </location>
</feature>
<keyword evidence="10" id="KW-1185">Reference proteome</keyword>
<reference evidence="10" key="1">
    <citation type="journal article" date="2019" name="Int. J. Syst. Evol. Microbiol.">
        <title>The Global Catalogue of Microorganisms (GCM) 10K type strain sequencing project: providing services to taxonomists for standard genome sequencing and annotation.</title>
        <authorList>
            <consortium name="The Broad Institute Genomics Platform"/>
            <consortium name="The Broad Institute Genome Sequencing Center for Infectious Disease"/>
            <person name="Wu L."/>
            <person name="Ma J."/>
        </authorList>
    </citation>
    <scope>NUCLEOTIDE SEQUENCE [LARGE SCALE GENOMIC DNA]</scope>
    <source>
        <strain evidence="10">NBRC 108728</strain>
    </source>
</reference>
<keyword evidence="3 7" id="KW-0812">Transmembrane</keyword>
<gene>
    <name evidence="9" type="ORF">GCM10025867_23570</name>
</gene>
<evidence type="ECO:0000256" key="3">
    <source>
        <dbReference type="ARBA" id="ARBA00022692"/>
    </source>
</evidence>
<evidence type="ECO:0000256" key="1">
    <source>
        <dbReference type="ARBA" id="ARBA00004651"/>
    </source>
</evidence>
<evidence type="ECO:0000313" key="10">
    <source>
        <dbReference type="Proteomes" id="UP001321486"/>
    </source>
</evidence>
<keyword evidence="4 7" id="KW-1133">Transmembrane helix</keyword>
<dbReference type="Proteomes" id="UP001321486">
    <property type="component" value="Chromosome"/>
</dbReference>
<feature type="region of interest" description="Disordered" evidence="6">
    <location>
        <begin position="1"/>
        <end position="23"/>
    </location>
</feature>
<evidence type="ECO:0000256" key="4">
    <source>
        <dbReference type="ARBA" id="ARBA00022989"/>
    </source>
</evidence>
<sequence length="306" mass="32237">MLGDSAVSSYVVPHLPDEPNTQRPIYLDSGLGDDHVTVGSEADLAAILGEKVSAQSSATLRSGGIVSLYPQYVKNGAVTLDTVPAQLTASDDRRPPTKSVQVPATVQRPPHDMDFGMFLLPTTASRLGLEPHPSQVFLQLKETPTSAQRDKADADLAVIDSSLTLSIETGPELFAQQWAWALLALTTLIAVGAAAVALALARADARRDDEVLESIGAPPRLQRSYGFWQAVLIAGLGAVIGVGLGLVPAFALGLKGGGVTHGFLPFDPPWLQLALTAFGMPLLIAAGAWLTARRSRRARRAVARVG</sequence>
<feature type="domain" description="ABC3 transporter permease C-terminal" evidence="8">
    <location>
        <begin position="181"/>
        <end position="297"/>
    </location>
</feature>
<evidence type="ECO:0000313" key="9">
    <source>
        <dbReference type="EMBL" id="BDZ50116.1"/>
    </source>
</evidence>
<feature type="transmembrane region" description="Helical" evidence="7">
    <location>
        <begin position="178"/>
        <end position="201"/>
    </location>
</feature>
<evidence type="ECO:0000256" key="6">
    <source>
        <dbReference type="SAM" id="MobiDB-lite"/>
    </source>
</evidence>
<comment type="subcellular location">
    <subcellularLocation>
        <location evidence="1">Cell membrane</location>
        <topology evidence="1">Multi-pass membrane protein</topology>
    </subcellularLocation>
</comment>
<evidence type="ECO:0000256" key="2">
    <source>
        <dbReference type="ARBA" id="ARBA00022475"/>
    </source>
</evidence>
<evidence type="ECO:0000256" key="7">
    <source>
        <dbReference type="SAM" id="Phobius"/>
    </source>
</evidence>
<protein>
    <recommendedName>
        <fullName evidence="8">ABC3 transporter permease C-terminal domain-containing protein</fullName>
    </recommendedName>
</protein>
<keyword evidence="5 7" id="KW-0472">Membrane</keyword>
<evidence type="ECO:0000256" key="5">
    <source>
        <dbReference type="ARBA" id="ARBA00023136"/>
    </source>
</evidence>
<evidence type="ECO:0000259" key="8">
    <source>
        <dbReference type="Pfam" id="PF02687"/>
    </source>
</evidence>
<dbReference type="EMBL" id="AP027732">
    <property type="protein sequence ID" value="BDZ50116.1"/>
    <property type="molecule type" value="Genomic_DNA"/>
</dbReference>
<dbReference type="Pfam" id="PF02687">
    <property type="entry name" value="FtsX"/>
    <property type="match status" value="1"/>
</dbReference>
<feature type="transmembrane region" description="Helical" evidence="7">
    <location>
        <begin position="270"/>
        <end position="290"/>
    </location>
</feature>